<evidence type="ECO:0008006" key="4">
    <source>
        <dbReference type="Google" id="ProtNLM"/>
    </source>
</evidence>
<dbReference type="Proteomes" id="UP000280935">
    <property type="component" value="Unassembled WGS sequence"/>
</dbReference>
<dbReference type="OrthoDB" id="62003at2"/>
<protein>
    <recommendedName>
        <fullName evidence="4">ABC-2 type transport system permease protein</fullName>
    </recommendedName>
</protein>
<keyword evidence="1" id="KW-0812">Transmembrane</keyword>
<feature type="transmembrane region" description="Helical" evidence="1">
    <location>
        <begin position="21"/>
        <end position="41"/>
    </location>
</feature>
<dbReference type="EMBL" id="RQYT01000006">
    <property type="protein sequence ID" value="RRD50445.1"/>
    <property type="molecule type" value="Genomic_DNA"/>
</dbReference>
<comment type="caution">
    <text evidence="2">The sequence shown here is derived from an EMBL/GenBank/DDBJ whole genome shotgun (WGS) entry which is preliminary data.</text>
</comment>
<reference evidence="2 3" key="1">
    <citation type="submission" date="2018-11" db="EMBL/GenBank/DDBJ databases">
        <title>Genomes From Bacteria Associated with the Canine Oral Cavity: a Test Case for Automated Genome-Based Taxonomic Assignment.</title>
        <authorList>
            <person name="Coil D.A."/>
            <person name="Jospin G."/>
            <person name="Darling A.E."/>
            <person name="Wallis C."/>
            <person name="Davis I.J."/>
            <person name="Harris S."/>
            <person name="Eisen J.A."/>
            <person name="Holcombe L.J."/>
            <person name="O'Flynn C."/>
        </authorList>
    </citation>
    <scope>NUCLEOTIDE SEQUENCE [LARGE SCALE GENOMIC DNA]</scope>
    <source>
        <strain evidence="2 3">OH2822_COT-296</strain>
    </source>
</reference>
<gene>
    <name evidence="2" type="ORF">EII35_04655</name>
</gene>
<name>A0A3P1WW55_9ACTN</name>
<dbReference type="RefSeq" id="WP_125227303.1">
    <property type="nucleotide sequence ID" value="NZ_RQYT01000006.1"/>
</dbReference>
<evidence type="ECO:0000313" key="3">
    <source>
        <dbReference type="Proteomes" id="UP000280935"/>
    </source>
</evidence>
<sequence length="265" mass="28752">MSRWAALRAPARAAFRSTWVYRVDVVTAVLGLLLQVWLLSVVWRSVYGGADRIRGIGVDQAVSYAVLAGSIQVALMPWQFSSLNDRVRSGQVGVDMTRPVGLIPQVLAQNIGTFLAQLPMATIGIVWAIAIGALSLPPAAAVVVPWLVATALGVVLALLMNLLMSLACFWSLEIGGYLMLYRLGSALLSGALIPLWFMPGWVATVLDWLPFRAQMFTPLAIYFGQVSGVRMWLAILAQLGWIVVVGALLLVVWRRAERKVVVLGG</sequence>
<feature type="transmembrane region" description="Helical" evidence="1">
    <location>
        <begin position="231"/>
        <end position="253"/>
    </location>
</feature>
<feature type="transmembrane region" description="Helical" evidence="1">
    <location>
        <begin position="61"/>
        <end position="80"/>
    </location>
</feature>
<dbReference type="PANTHER" id="PTHR36832:SF2">
    <property type="entry name" value="INTEGRAL MEMBRANE PROTEIN"/>
    <property type="match status" value="1"/>
</dbReference>
<dbReference type="AlphaFoldDB" id="A0A3P1WW55"/>
<feature type="transmembrane region" description="Helical" evidence="1">
    <location>
        <begin position="146"/>
        <end position="172"/>
    </location>
</feature>
<keyword evidence="1" id="KW-1133">Transmembrane helix</keyword>
<proteinExistence type="predicted"/>
<feature type="transmembrane region" description="Helical" evidence="1">
    <location>
        <begin position="184"/>
        <end position="211"/>
    </location>
</feature>
<accession>A0A3P1WW55</accession>
<evidence type="ECO:0000256" key="1">
    <source>
        <dbReference type="SAM" id="Phobius"/>
    </source>
</evidence>
<organism evidence="2 3">
    <name type="scientific">Arachnia propionica</name>
    <dbReference type="NCBI Taxonomy" id="1750"/>
    <lineage>
        <taxon>Bacteria</taxon>
        <taxon>Bacillati</taxon>
        <taxon>Actinomycetota</taxon>
        <taxon>Actinomycetes</taxon>
        <taxon>Propionibacteriales</taxon>
        <taxon>Propionibacteriaceae</taxon>
        <taxon>Arachnia</taxon>
    </lineage>
</organism>
<evidence type="ECO:0000313" key="2">
    <source>
        <dbReference type="EMBL" id="RRD50445.1"/>
    </source>
</evidence>
<dbReference type="PANTHER" id="PTHR36832">
    <property type="entry name" value="SLR1174 PROTEIN-RELATED"/>
    <property type="match status" value="1"/>
</dbReference>
<feature type="transmembrane region" description="Helical" evidence="1">
    <location>
        <begin position="114"/>
        <end position="134"/>
    </location>
</feature>
<keyword evidence="1" id="KW-0472">Membrane</keyword>